<protein>
    <recommendedName>
        <fullName evidence="2">DUF5640 domain-containing protein</fullName>
    </recommendedName>
</protein>
<keyword evidence="1" id="KW-0732">Signal</keyword>
<name>A0A212K262_9BACT</name>
<feature type="chain" id="PRO_5012262044" description="DUF5640 domain-containing protein" evidence="1">
    <location>
        <begin position="19"/>
        <end position="125"/>
    </location>
</feature>
<evidence type="ECO:0000256" key="1">
    <source>
        <dbReference type="SAM" id="SignalP"/>
    </source>
</evidence>
<feature type="signal peptide" evidence="1">
    <location>
        <begin position="1"/>
        <end position="18"/>
    </location>
</feature>
<accession>A0A212K262</accession>
<evidence type="ECO:0000259" key="2">
    <source>
        <dbReference type="Pfam" id="PF18692"/>
    </source>
</evidence>
<dbReference type="PROSITE" id="PS51257">
    <property type="entry name" value="PROKAR_LIPOPROTEIN"/>
    <property type="match status" value="1"/>
</dbReference>
<organism evidence="3">
    <name type="scientific">uncultured Dysgonomonas sp</name>
    <dbReference type="NCBI Taxonomy" id="206096"/>
    <lineage>
        <taxon>Bacteria</taxon>
        <taxon>Pseudomonadati</taxon>
        <taxon>Bacteroidota</taxon>
        <taxon>Bacteroidia</taxon>
        <taxon>Bacteroidales</taxon>
        <taxon>Dysgonomonadaceae</taxon>
        <taxon>Dysgonomonas</taxon>
        <taxon>environmental samples</taxon>
    </lineage>
</organism>
<dbReference type="InterPro" id="IPR040984">
    <property type="entry name" value="DUF5640"/>
</dbReference>
<dbReference type="EMBL" id="FLUM01000003">
    <property type="protein sequence ID" value="SBW05595.1"/>
    <property type="molecule type" value="Genomic_DNA"/>
</dbReference>
<evidence type="ECO:0000313" key="3">
    <source>
        <dbReference type="EMBL" id="SBW05595.1"/>
    </source>
</evidence>
<reference evidence="3" key="1">
    <citation type="submission" date="2016-04" db="EMBL/GenBank/DDBJ databases">
        <authorList>
            <person name="Evans L.H."/>
            <person name="Alamgir A."/>
            <person name="Owens N."/>
            <person name="Weber N.D."/>
            <person name="Virtaneva K."/>
            <person name="Barbian K."/>
            <person name="Babar A."/>
            <person name="Rosenke K."/>
        </authorList>
    </citation>
    <scope>NUCLEOTIDE SEQUENCE</scope>
    <source>
        <strain evidence="3">86-1</strain>
    </source>
</reference>
<proteinExistence type="predicted"/>
<gene>
    <name evidence="3" type="ORF">KL86DYS1_31153</name>
</gene>
<dbReference type="RefSeq" id="WP_296943566.1">
    <property type="nucleotide sequence ID" value="NZ_LT599032.1"/>
</dbReference>
<feature type="domain" description="DUF5640" evidence="2">
    <location>
        <begin position="33"/>
        <end position="122"/>
    </location>
</feature>
<dbReference type="Pfam" id="PF18692">
    <property type="entry name" value="DUF5640"/>
    <property type="match status" value="1"/>
</dbReference>
<sequence>MKKLLLLLLIFPLFISCGGDDEKEFGKEINSKDIVGSWSTGVEGTHKYISFDEDNTGFYALYSGATIVSSYTFDYVLTGNQISLKIKYSFNENLIGKMKVWDCELSSKSFKVKNEAEAGAYTKIK</sequence>
<dbReference type="AlphaFoldDB" id="A0A212K262"/>
<dbReference type="Gene3D" id="2.40.128.360">
    <property type="match status" value="1"/>
</dbReference>